<feature type="transmembrane region" description="Helical" evidence="1">
    <location>
        <begin position="45"/>
        <end position="69"/>
    </location>
</feature>
<dbReference type="Proteomes" id="UP000652681">
    <property type="component" value="Unassembled WGS sequence"/>
</dbReference>
<comment type="caution">
    <text evidence="2">The sequence shown here is derived from an EMBL/GenBank/DDBJ whole genome shotgun (WGS) entry which is preliminary data.</text>
</comment>
<protein>
    <submittedName>
        <fullName evidence="2">Uncharacterized protein</fullName>
    </submittedName>
</protein>
<evidence type="ECO:0000313" key="3">
    <source>
        <dbReference type="Proteomes" id="UP000652681"/>
    </source>
</evidence>
<feature type="transmembrane region" description="Helical" evidence="1">
    <location>
        <begin position="7"/>
        <end position="25"/>
    </location>
</feature>
<keyword evidence="1" id="KW-0472">Membrane</keyword>
<keyword evidence="1" id="KW-1133">Transmembrane helix</keyword>
<proteinExistence type="predicted"/>
<accession>A0A8J6PKB2</accession>
<name>A0A8J6PKB2_9FLAO</name>
<evidence type="ECO:0000256" key="1">
    <source>
        <dbReference type="SAM" id="Phobius"/>
    </source>
</evidence>
<evidence type="ECO:0000313" key="2">
    <source>
        <dbReference type="EMBL" id="MBC9813416.1"/>
    </source>
</evidence>
<dbReference type="InterPro" id="IPR049211">
    <property type="entry name" value="DUF6814"/>
</dbReference>
<sequence length="83" mass="9346">MKTLKRLLGIVWILLAPASLIFMIIQMVEKISLAGSGIDRLNTSLQWGIILFIFIPVAIGLLIFGLYSLRGEYDDIDSYEDND</sequence>
<reference evidence="2" key="1">
    <citation type="submission" date="2020-09" db="EMBL/GenBank/DDBJ databases">
        <title>Taishania pollutisoli gen. nov., sp. nov., Isolated from Tetrabromobisphenol A-Contaminated Soil.</title>
        <authorList>
            <person name="Chen Q."/>
        </authorList>
    </citation>
    <scope>NUCLEOTIDE SEQUENCE</scope>
    <source>
        <strain evidence="2">CZZ-1</strain>
    </source>
</reference>
<gene>
    <name evidence="2" type="ORF">H9Y05_13135</name>
</gene>
<dbReference type="AlphaFoldDB" id="A0A8J6PKB2"/>
<dbReference type="RefSeq" id="WP_163492181.1">
    <property type="nucleotide sequence ID" value="NZ_JACVEL010000010.1"/>
</dbReference>
<keyword evidence="1" id="KW-0812">Transmembrane</keyword>
<keyword evidence="3" id="KW-1185">Reference proteome</keyword>
<organism evidence="2 3">
    <name type="scientific">Taishania pollutisoli</name>
    <dbReference type="NCBI Taxonomy" id="2766479"/>
    <lineage>
        <taxon>Bacteria</taxon>
        <taxon>Pseudomonadati</taxon>
        <taxon>Bacteroidota</taxon>
        <taxon>Flavobacteriia</taxon>
        <taxon>Flavobacteriales</taxon>
        <taxon>Crocinitomicaceae</taxon>
        <taxon>Taishania</taxon>
    </lineage>
</organism>
<dbReference type="EMBL" id="JACVEL010000010">
    <property type="protein sequence ID" value="MBC9813416.1"/>
    <property type="molecule type" value="Genomic_DNA"/>
</dbReference>
<dbReference type="Pfam" id="PF20664">
    <property type="entry name" value="DUF6814"/>
    <property type="match status" value="1"/>
</dbReference>